<protein>
    <submittedName>
        <fullName evidence="2">Uncharacterized protein</fullName>
    </submittedName>
</protein>
<keyword evidence="1" id="KW-1133">Transmembrane helix</keyword>
<organism evidence="2">
    <name type="scientific">uncultured marine group II/III euryarchaeote KM3_164_G07</name>
    <dbReference type="NCBI Taxonomy" id="1457918"/>
    <lineage>
        <taxon>Archaea</taxon>
        <taxon>Methanobacteriati</taxon>
        <taxon>Methanobacteriota</taxon>
        <taxon>environmental samples</taxon>
    </lineage>
</organism>
<feature type="transmembrane region" description="Helical" evidence="1">
    <location>
        <begin position="91"/>
        <end position="109"/>
    </location>
</feature>
<keyword evidence="1" id="KW-0472">Membrane</keyword>
<evidence type="ECO:0000256" key="1">
    <source>
        <dbReference type="SAM" id="Phobius"/>
    </source>
</evidence>
<accession>A0A075GJV3</accession>
<dbReference type="EMBL" id="KF900679">
    <property type="protein sequence ID" value="AIF03425.1"/>
    <property type="molecule type" value="Genomic_DNA"/>
</dbReference>
<proteinExistence type="predicted"/>
<reference evidence="2" key="1">
    <citation type="journal article" date="2014" name="Genome Biol. Evol.">
        <title>Pangenome evidence for extensive interdomain horizontal transfer affecting lineage core and shell genes in uncultured planktonic thaumarchaeota and euryarchaeota.</title>
        <authorList>
            <person name="Deschamps P."/>
            <person name="Zivanovic Y."/>
            <person name="Moreira D."/>
            <person name="Rodriguez-Valera F."/>
            <person name="Lopez-Garcia P."/>
        </authorList>
    </citation>
    <scope>NUCLEOTIDE SEQUENCE</scope>
</reference>
<dbReference type="AlphaFoldDB" id="A0A075GJV3"/>
<name>A0A075GJV3_9EURY</name>
<evidence type="ECO:0000313" key="2">
    <source>
        <dbReference type="EMBL" id="AIF03425.1"/>
    </source>
</evidence>
<keyword evidence="1" id="KW-0812">Transmembrane</keyword>
<sequence length="236" mass="25921">MAKKKKDAKAEPSFQFPAFDRTEWLEKEVRDSKAGLIGVAWALLVGLMSWQLLLATGQARYGLLFGFAGCFAIIKILPLLIDTSSFERKSWAGPILTAVFAWLGVFILLSNPPFSDIAPPRVGGLDFYIEDDGGWNATVVPDHDAPLFFVVDLRDNREVTEARLALQKDGAGLVLDGAAYARLQPLPADNAWGVEASYDWYFLLDEGLDAGAYTVRITAFDAAGNEKQRSFLLDVA</sequence>
<feature type="transmembrane region" description="Helical" evidence="1">
    <location>
        <begin position="34"/>
        <end position="53"/>
    </location>
</feature>
<feature type="transmembrane region" description="Helical" evidence="1">
    <location>
        <begin position="59"/>
        <end position="79"/>
    </location>
</feature>